<organism evidence="3 4">
    <name type="scientific">Ceratodon purpureus</name>
    <name type="common">Fire moss</name>
    <name type="synonym">Dicranum purpureum</name>
    <dbReference type="NCBI Taxonomy" id="3225"/>
    <lineage>
        <taxon>Eukaryota</taxon>
        <taxon>Viridiplantae</taxon>
        <taxon>Streptophyta</taxon>
        <taxon>Embryophyta</taxon>
        <taxon>Bryophyta</taxon>
        <taxon>Bryophytina</taxon>
        <taxon>Bryopsida</taxon>
        <taxon>Dicranidae</taxon>
        <taxon>Pseudoditrichales</taxon>
        <taxon>Ditrichaceae</taxon>
        <taxon>Ceratodon</taxon>
    </lineage>
</organism>
<dbReference type="InterPro" id="IPR029063">
    <property type="entry name" value="SAM-dependent_MTases_sf"/>
</dbReference>
<sequence length="355" mass="39881">MDRRQTWSRVLGSMLEPSLKHAILHQFSPPQSGTEPIHYADFGCAVGANTLGFAKFVVDALKTRPDVIDRDIVCHFADLPSNDFNTLFKQLPPFTGQGDGSVEERTWFADGVPGTQYGRMFPRSSLHVAITTLTLHYLSELPKSILDKSSPAYNKGKIGCYGSSPATAEAYAKVSRQGLRKFFECRAEEIVSGGVLGFYCPGRRDRAHPENQLFDDSYYVLDIEKTWKELVNEGVLTDESLDDFNLPLCHPSIDELQEAIEHPPSAFRIEKLDFIEKSSLADKPMEFDDAEAYGKFMAFMFGNMRPMLASHGLAPELTDKFEERYRQNCEKSYAVKKAAGFPMNMSMCVAVLIRK</sequence>
<dbReference type="Gene3D" id="3.40.50.150">
    <property type="entry name" value="Vaccinia Virus protein VP39"/>
    <property type="match status" value="1"/>
</dbReference>
<evidence type="ECO:0000313" key="3">
    <source>
        <dbReference type="EMBL" id="KAG0575640.1"/>
    </source>
</evidence>
<dbReference type="PANTHER" id="PTHR31009">
    <property type="entry name" value="S-ADENOSYL-L-METHIONINE:CARBOXYL METHYLTRANSFERASE FAMILY PROTEIN"/>
    <property type="match status" value="1"/>
</dbReference>
<comment type="caution">
    <text evidence="3">The sequence shown here is derived from an EMBL/GenBank/DDBJ whole genome shotgun (WGS) entry which is preliminary data.</text>
</comment>
<keyword evidence="2" id="KW-0460">Magnesium</keyword>
<keyword evidence="4" id="KW-1185">Reference proteome</keyword>
<evidence type="ECO:0000256" key="2">
    <source>
        <dbReference type="ARBA" id="ARBA00022842"/>
    </source>
</evidence>
<proteinExistence type="predicted"/>
<dbReference type="GO" id="GO:0008168">
    <property type="term" value="F:methyltransferase activity"/>
    <property type="evidence" value="ECO:0007669"/>
    <property type="project" value="InterPro"/>
</dbReference>
<reference evidence="3" key="1">
    <citation type="submission" date="2020-06" db="EMBL/GenBank/DDBJ databases">
        <title>WGS assembly of Ceratodon purpureus strain R40.</title>
        <authorList>
            <person name="Carey S.B."/>
            <person name="Jenkins J."/>
            <person name="Shu S."/>
            <person name="Lovell J.T."/>
            <person name="Sreedasyam A."/>
            <person name="Maumus F."/>
            <person name="Tiley G.P."/>
            <person name="Fernandez-Pozo N."/>
            <person name="Barry K."/>
            <person name="Chen C."/>
            <person name="Wang M."/>
            <person name="Lipzen A."/>
            <person name="Daum C."/>
            <person name="Saski C.A."/>
            <person name="Payton A.C."/>
            <person name="Mcbreen J.C."/>
            <person name="Conrad R.E."/>
            <person name="Kollar L.M."/>
            <person name="Olsson S."/>
            <person name="Huttunen S."/>
            <person name="Landis J.B."/>
            <person name="Wickett N.J."/>
            <person name="Johnson M.G."/>
            <person name="Rensing S.A."/>
            <person name="Grimwood J."/>
            <person name="Schmutz J."/>
            <person name="Mcdaniel S.F."/>
        </authorList>
    </citation>
    <scope>NUCLEOTIDE SEQUENCE</scope>
    <source>
        <strain evidence="3">R40</strain>
    </source>
</reference>
<protein>
    <submittedName>
        <fullName evidence="3">Uncharacterized protein</fullName>
    </submittedName>
</protein>
<accession>A0A8T0HWZ6</accession>
<dbReference type="Proteomes" id="UP000822688">
    <property type="component" value="Chromosome 5"/>
</dbReference>
<evidence type="ECO:0000256" key="1">
    <source>
        <dbReference type="ARBA" id="ARBA00022723"/>
    </source>
</evidence>
<dbReference type="InterPro" id="IPR042086">
    <property type="entry name" value="MeTrfase_capping"/>
</dbReference>
<gene>
    <name evidence="3" type="ORF">KC19_5G019600</name>
</gene>
<dbReference type="InterPro" id="IPR005299">
    <property type="entry name" value="MeTrfase_7"/>
</dbReference>
<evidence type="ECO:0000313" key="4">
    <source>
        <dbReference type="Proteomes" id="UP000822688"/>
    </source>
</evidence>
<dbReference type="EMBL" id="CM026425">
    <property type="protein sequence ID" value="KAG0575640.1"/>
    <property type="molecule type" value="Genomic_DNA"/>
</dbReference>
<name>A0A8T0HWZ6_CERPU</name>
<dbReference type="Pfam" id="PF03492">
    <property type="entry name" value="Methyltransf_7"/>
    <property type="match status" value="1"/>
</dbReference>
<dbReference type="Gene3D" id="1.10.1200.270">
    <property type="entry name" value="Methyltransferase, alpha-helical capping domain"/>
    <property type="match status" value="1"/>
</dbReference>
<keyword evidence="1" id="KW-0479">Metal-binding</keyword>
<dbReference type="SUPFAM" id="SSF53335">
    <property type="entry name" value="S-adenosyl-L-methionine-dependent methyltransferases"/>
    <property type="match status" value="1"/>
</dbReference>
<dbReference type="GO" id="GO:0046872">
    <property type="term" value="F:metal ion binding"/>
    <property type="evidence" value="ECO:0007669"/>
    <property type="project" value="UniProtKB-KW"/>
</dbReference>
<dbReference type="AlphaFoldDB" id="A0A8T0HWZ6"/>